<evidence type="ECO:0000313" key="7">
    <source>
        <dbReference type="Proteomes" id="UP000255213"/>
    </source>
</evidence>
<keyword evidence="1" id="KW-0812">Transmembrane</keyword>
<dbReference type="AlphaFoldDB" id="A0A1Q8ECZ7"/>
<dbReference type="OrthoDB" id="9808735at2"/>
<evidence type="ECO:0000259" key="2">
    <source>
        <dbReference type="PROSITE" id="PS50206"/>
    </source>
</evidence>
<reference evidence="5 8" key="4">
    <citation type="submission" date="2019-03" db="EMBL/GenBank/DDBJ databases">
        <title>Diversity of the mouse oral microbiome.</title>
        <authorList>
            <person name="Joseph S."/>
            <person name="Aduse-Opoku J."/>
            <person name="Curtis M."/>
            <person name="Wade W."/>
            <person name="Hashim A."/>
        </authorList>
    </citation>
    <scope>NUCLEOTIDE SEQUENCE [LARGE SCALE GENOMIC DNA]</scope>
    <source>
        <strain evidence="5 8">HT4</strain>
    </source>
</reference>
<evidence type="ECO:0000313" key="3">
    <source>
        <dbReference type="EMBL" id="OLF49652.1"/>
    </source>
</evidence>
<keyword evidence="6" id="KW-1185">Reference proteome</keyword>
<reference evidence="3" key="2">
    <citation type="submission" date="2016-12" db="EMBL/GenBank/DDBJ databases">
        <authorList>
            <person name="Song W.-J."/>
            <person name="Kurnit D.M."/>
        </authorList>
    </citation>
    <scope>NUCLEOTIDE SEQUENCE [LARGE SCALE GENOMIC DNA]</scope>
    <source>
        <strain evidence="3">ATCC 51725</strain>
    </source>
</reference>
<feature type="transmembrane region" description="Helical" evidence="1">
    <location>
        <begin position="6"/>
        <end position="23"/>
    </location>
</feature>
<dbReference type="RefSeq" id="WP_075099342.1">
    <property type="nucleotide sequence ID" value="NZ_CAKOCW010000022.1"/>
</dbReference>
<dbReference type="Gene3D" id="3.40.250.10">
    <property type="entry name" value="Rhodanese-like domain"/>
    <property type="match status" value="1"/>
</dbReference>
<dbReference type="EMBL" id="SPQA01000025">
    <property type="protein sequence ID" value="TFU30164.1"/>
    <property type="molecule type" value="Genomic_DNA"/>
</dbReference>
<dbReference type="SMART" id="SM00450">
    <property type="entry name" value="RHOD"/>
    <property type="match status" value="1"/>
</dbReference>
<protein>
    <submittedName>
        <fullName evidence="3">NADH dehydrogenase</fullName>
    </submittedName>
    <submittedName>
        <fullName evidence="5">Rhodanese-like domain-containing protein</fullName>
    </submittedName>
    <submittedName>
        <fullName evidence="4">Rhodanese-related sulfurtransferase</fullName>
    </submittedName>
</protein>
<dbReference type="Proteomes" id="UP000255213">
    <property type="component" value="Unassembled WGS sequence"/>
</dbReference>
<reference evidence="6" key="1">
    <citation type="submission" date="2016-12" db="EMBL/GenBank/DDBJ databases">
        <authorList>
            <person name="Gulvik C.A."/>
        </authorList>
    </citation>
    <scope>NUCLEOTIDE SEQUENCE [LARGE SCALE GENOMIC DNA]</scope>
    <source>
        <strain evidence="6">ATCC 51725</strain>
    </source>
</reference>
<dbReference type="InterPro" id="IPR001763">
    <property type="entry name" value="Rhodanese-like_dom"/>
</dbReference>
<feature type="domain" description="Rhodanese" evidence="2">
    <location>
        <begin position="40"/>
        <end position="125"/>
    </location>
</feature>
<proteinExistence type="predicted"/>
<keyword evidence="1" id="KW-1133">Transmembrane helix</keyword>
<keyword evidence="1" id="KW-0472">Membrane</keyword>
<dbReference type="InterPro" id="IPR050229">
    <property type="entry name" value="GlpE_sulfurtransferase"/>
</dbReference>
<keyword evidence="4" id="KW-0808">Transferase</keyword>
<dbReference type="GO" id="GO:0016740">
    <property type="term" value="F:transferase activity"/>
    <property type="evidence" value="ECO:0007669"/>
    <property type="project" value="UniProtKB-KW"/>
</dbReference>
<dbReference type="PANTHER" id="PTHR43031">
    <property type="entry name" value="FAD-DEPENDENT OXIDOREDUCTASE"/>
    <property type="match status" value="1"/>
</dbReference>
<dbReference type="PROSITE" id="PS50206">
    <property type="entry name" value="RHODANESE_3"/>
    <property type="match status" value="1"/>
</dbReference>
<dbReference type="SUPFAM" id="SSF52821">
    <property type="entry name" value="Rhodanese/Cell cycle control phosphatase"/>
    <property type="match status" value="1"/>
</dbReference>
<dbReference type="CDD" id="cd00158">
    <property type="entry name" value="RHOD"/>
    <property type="match status" value="1"/>
</dbReference>
<gene>
    <name evidence="4" type="primary">yibN</name>
    <name evidence="3" type="ORF">BU200_06165</name>
    <name evidence="5" type="ORF">E4U01_07265</name>
    <name evidence="4" type="ORF">NCTC12957_02043</name>
</gene>
<reference evidence="4 7" key="3">
    <citation type="submission" date="2018-06" db="EMBL/GenBank/DDBJ databases">
        <authorList>
            <consortium name="Pathogen Informatics"/>
            <person name="Doyle S."/>
        </authorList>
    </citation>
    <scope>NUCLEOTIDE SEQUENCE [LARGE SCALE GENOMIC DNA]</scope>
    <source>
        <strain evidence="4 7">NCTC12957</strain>
    </source>
</reference>
<organism evidence="3 6">
    <name type="scientific">Streptococcus acidominimus</name>
    <dbReference type="NCBI Taxonomy" id="1326"/>
    <lineage>
        <taxon>Bacteria</taxon>
        <taxon>Bacillati</taxon>
        <taxon>Bacillota</taxon>
        <taxon>Bacilli</taxon>
        <taxon>Lactobacillales</taxon>
        <taxon>Streptococcaceae</taxon>
        <taxon>Streptococcus</taxon>
    </lineage>
</organism>
<sequence length="127" mass="14564">MSTLYVLLLVVIVLGVWVGFNYWRLRRAAKVVENHAFAEKIHGGQVVDLREPAEYRKKHIMGARNIPAQQLKQSLAALRKDRPVLLYENDRGQLVMQAALLLKKNGYKDIYILSYGLNGWDGKVKMN</sequence>
<dbReference type="Proteomes" id="UP000297747">
    <property type="component" value="Unassembled WGS sequence"/>
</dbReference>
<dbReference type="InterPro" id="IPR036873">
    <property type="entry name" value="Rhodanese-like_dom_sf"/>
</dbReference>
<accession>A0A1Q8ECZ7</accession>
<dbReference type="EMBL" id="UHEN01000001">
    <property type="protein sequence ID" value="SUN08448.1"/>
    <property type="molecule type" value="Genomic_DNA"/>
</dbReference>
<dbReference type="Proteomes" id="UP000186437">
    <property type="component" value="Unassembled WGS sequence"/>
</dbReference>
<evidence type="ECO:0000313" key="6">
    <source>
        <dbReference type="Proteomes" id="UP000186437"/>
    </source>
</evidence>
<dbReference type="EMBL" id="MSJL01000024">
    <property type="protein sequence ID" value="OLF49652.1"/>
    <property type="molecule type" value="Genomic_DNA"/>
</dbReference>
<evidence type="ECO:0000313" key="8">
    <source>
        <dbReference type="Proteomes" id="UP000297747"/>
    </source>
</evidence>
<dbReference type="PANTHER" id="PTHR43031:SF18">
    <property type="entry name" value="RHODANESE-RELATED SULFURTRANSFERASES"/>
    <property type="match status" value="1"/>
</dbReference>
<evidence type="ECO:0000256" key="1">
    <source>
        <dbReference type="SAM" id="Phobius"/>
    </source>
</evidence>
<dbReference type="Pfam" id="PF00581">
    <property type="entry name" value="Rhodanese"/>
    <property type="match status" value="1"/>
</dbReference>
<evidence type="ECO:0000313" key="5">
    <source>
        <dbReference type="EMBL" id="TFU30164.1"/>
    </source>
</evidence>
<evidence type="ECO:0000313" key="4">
    <source>
        <dbReference type="EMBL" id="SUN08448.1"/>
    </source>
</evidence>
<name>A0A1Q8ECZ7_STRAI</name>